<evidence type="ECO:0000256" key="9">
    <source>
        <dbReference type="ARBA" id="ARBA00023136"/>
    </source>
</evidence>
<comment type="similarity">
    <text evidence="3">Belongs to the nicotinamide ribonucleoside (NR) uptake permease (TC 4.B.1) family.</text>
</comment>
<protein>
    <recommendedName>
        <fullName evidence="4">Nicotinamide riboside transporter PnuC</fullName>
    </recommendedName>
</protein>
<gene>
    <name evidence="11" type="ORF">SAMN05444355_106137</name>
</gene>
<feature type="transmembrane region" description="Helical" evidence="10">
    <location>
        <begin position="26"/>
        <end position="45"/>
    </location>
</feature>
<keyword evidence="12" id="KW-1185">Reference proteome</keyword>
<name>A0A1H9KY93_FLAFI</name>
<comment type="function">
    <text evidence="1">Required for nicotinamide riboside transport across the inner membrane.</text>
</comment>
<evidence type="ECO:0000256" key="4">
    <source>
        <dbReference type="ARBA" id="ARBA00017522"/>
    </source>
</evidence>
<dbReference type="EMBL" id="FOFZ01000006">
    <property type="protein sequence ID" value="SER04211.1"/>
    <property type="molecule type" value="Genomic_DNA"/>
</dbReference>
<organism evidence="11 12">
    <name type="scientific">Flavobacterium frigoris</name>
    <dbReference type="NCBI Taxonomy" id="229204"/>
    <lineage>
        <taxon>Bacteria</taxon>
        <taxon>Pseudomonadati</taxon>
        <taxon>Bacteroidota</taxon>
        <taxon>Flavobacteriia</taxon>
        <taxon>Flavobacteriales</taxon>
        <taxon>Flavobacteriaceae</taxon>
        <taxon>Flavobacterium</taxon>
    </lineage>
</organism>
<accession>A0A1H9KY93</accession>
<keyword evidence="5" id="KW-0813">Transport</keyword>
<dbReference type="InterPro" id="IPR006419">
    <property type="entry name" value="NMN_transpt_PnuC"/>
</dbReference>
<dbReference type="GO" id="GO:0034257">
    <property type="term" value="F:nicotinamide riboside transmembrane transporter activity"/>
    <property type="evidence" value="ECO:0007669"/>
    <property type="project" value="InterPro"/>
</dbReference>
<evidence type="ECO:0000256" key="7">
    <source>
        <dbReference type="ARBA" id="ARBA00022692"/>
    </source>
</evidence>
<keyword evidence="9 10" id="KW-0472">Membrane</keyword>
<feature type="transmembrane region" description="Helical" evidence="10">
    <location>
        <begin position="161"/>
        <end position="178"/>
    </location>
</feature>
<keyword evidence="6" id="KW-1003">Cell membrane</keyword>
<proteinExistence type="inferred from homology"/>
<dbReference type="AlphaFoldDB" id="A0A1H9KY93"/>
<feature type="transmembrane region" description="Helical" evidence="10">
    <location>
        <begin position="88"/>
        <end position="106"/>
    </location>
</feature>
<sequence>MNTTIEVLGAVFGFLAVYFTIRQNILCWYFGLVQVTLYCFVFYTSKLYSDMMLHIIYIFLQFFGWYSWKYGGTNQSKLRVKSITKATLWIVVTVLGTLILGYMMQLNTDASFPYADAFTTVASLVAQYLMIKKVLGSWLFWIVVDIVAIGIYAYKGLYFTTILYAVFLVMAIIGYFEWKKAYQEELTYEGQL</sequence>
<keyword evidence="8 10" id="KW-1133">Transmembrane helix</keyword>
<dbReference type="PANTHER" id="PTHR36122:SF2">
    <property type="entry name" value="NICOTINAMIDE RIBOSIDE TRANSPORTER PNUC"/>
    <property type="match status" value="1"/>
</dbReference>
<dbReference type="NCBIfam" id="TIGR01528">
    <property type="entry name" value="NMN_trans_PnuC"/>
    <property type="match status" value="1"/>
</dbReference>
<dbReference type="OrthoDB" id="9791248at2"/>
<evidence type="ECO:0000313" key="12">
    <source>
        <dbReference type="Proteomes" id="UP000183658"/>
    </source>
</evidence>
<evidence type="ECO:0000256" key="2">
    <source>
        <dbReference type="ARBA" id="ARBA00004651"/>
    </source>
</evidence>
<feature type="transmembrane region" description="Helical" evidence="10">
    <location>
        <begin position="51"/>
        <end position="68"/>
    </location>
</feature>
<evidence type="ECO:0000256" key="5">
    <source>
        <dbReference type="ARBA" id="ARBA00022448"/>
    </source>
</evidence>
<dbReference type="Pfam" id="PF04973">
    <property type="entry name" value="NMN_transporter"/>
    <property type="match status" value="1"/>
</dbReference>
<evidence type="ECO:0000256" key="8">
    <source>
        <dbReference type="ARBA" id="ARBA00022989"/>
    </source>
</evidence>
<dbReference type="PANTHER" id="PTHR36122">
    <property type="entry name" value="NICOTINAMIDE RIBOSIDE TRANSPORTER PNUC"/>
    <property type="match status" value="1"/>
</dbReference>
<reference evidence="12" key="1">
    <citation type="submission" date="2016-10" db="EMBL/GenBank/DDBJ databases">
        <authorList>
            <person name="Varghese N."/>
            <person name="Submissions S."/>
        </authorList>
    </citation>
    <scope>NUCLEOTIDE SEQUENCE [LARGE SCALE GENOMIC DNA]</scope>
    <source>
        <strain evidence="12">DSM 15719</strain>
    </source>
</reference>
<dbReference type="GO" id="GO:0005886">
    <property type="term" value="C:plasma membrane"/>
    <property type="evidence" value="ECO:0007669"/>
    <property type="project" value="UniProtKB-SubCell"/>
</dbReference>
<evidence type="ECO:0000256" key="1">
    <source>
        <dbReference type="ARBA" id="ARBA00002672"/>
    </source>
</evidence>
<dbReference type="RefSeq" id="WP_074723342.1">
    <property type="nucleotide sequence ID" value="NZ_CBCRVS010000014.1"/>
</dbReference>
<evidence type="ECO:0000256" key="10">
    <source>
        <dbReference type="SAM" id="Phobius"/>
    </source>
</evidence>
<evidence type="ECO:0000256" key="6">
    <source>
        <dbReference type="ARBA" id="ARBA00022475"/>
    </source>
</evidence>
<feature type="transmembrane region" description="Helical" evidence="10">
    <location>
        <begin position="6"/>
        <end position="21"/>
    </location>
</feature>
<evidence type="ECO:0000313" key="11">
    <source>
        <dbReference type="EMBL" id="SER04211.1"/>
    </source>
</evidence>
<keyword evidence="7 10" id="KW-0812">Transmembrane</keyword>
<evidence type="ECO:0000256" key="3">
    <source>
        <dbReference type="ARBA" id="ARBA00006669"/>
    </source>
</evidence>
<comment type="subcellular location">
    <subcellularLocation>
        <location evidence="2">Cell membrane</location>
        <topology evidence="2">Multi-pass membrane protein</topology>
    </subcellularLocation>
</comment>
<dbReference type="Proteomes" id="UP000183658">
    <property type="component" value="Unassembled WGS sequence"/>
</dbReference>